<comment type="caution">
    <text evidence="1">The sequence shown here is derived from an EMBL/GenBank/DDBJ whole genome shotgun (WGS) entry which is preliminary data.</text>
</comment>
<evidence type="ECO:0000313" key="1">
    <source>
        <dbReference type="EMBL" id="KAF6214513.1"/>
    </source>
</evidence>
<dbReference type="OrthoDB" id="7388703at2759"/>
<organism evidence="1 2">
    <name type="scientific">Apolygus lucorum</name>
    <name type="common">Small green plant bug</name>
    <name type="synonym">Lygocoris lucorum</name>
    <dbReference type="NCBI Taxonomy" id="248454"/>
    <lineage>
        <taxon>Eukaryota</taxon>
        <taxon>Metazoa</taxon>
        <taxon>Ecdysozoa</taxon>
        <taxon>Arthropoda</taxon>
        <taxon>Hexapoda</taxon>
        <taxon>Insecta</taxon>
        <taxon>Pterygota</taxon>
        <taxon>Neoptera</taxon>
        <taxon>Paraneoptera</taxon>
        <taxon>Hemiptera</taxon>
        <taxon>Heteroptera</taxon>
        <taxon>Panheteroptera</taxon>
        <taxon>Cimicomorpha</taxon>
        <taxon>Miridae</taxon>
        <taxon>Mirini</taxon>
        <taxon>Apolygus</taxon>
    </lineage>
</organism>
<keyword evidence="2" id="KW-1185">Reference proteome</keyword>
<name>A0A8S9Y007_APOLU</name>
<dbReference type="SUPFAM" id="SSF56672">
    <property type="entry name" value="DNA/RNA polymerases"/>
    <property type="match status" value="1"/>
</dbReference>
<dbReference type="AlphaFoldDB" id="A0A8S9Y007"/>
<evidence type="ECO:0000313" key="2">
    <source>
        <dbReference type="Proteomes" id="UP000466442"/>
    </source>
</evidence>
<dbReference type="Proteomes" id="UP000466442">
    <property type="component" value="Unassembled WGS sequence"/>
</dbReference>
<gene>
    <name evidence="1" type="ORF">GE061_009256</name>
</gene>
<dbReference type="EMBL" id="WIXP02000002">
    <property type="protein sequence ID" value="KAF6214513.1"/>
    <property type="molecule type" value="Genomic_DNA"/>
</dbReference>
<reference evidence="1" key="1">
    <citation type="journal article" date="2021" name="Mol. Ecol. Resour.">
        <title>Apolygus lucorum genome provides insights into omnivorousness and mesophyll feeding.</title>
        <authorList>
            <person name="Liu Y."/>
            <person name="Liu H."/>
            <person name="Wang H."/>
            <person name="Huang T."/>
            <person name="Liu B."/>
            <person name="Yang B."/>
            <person name="Yin L."/>
            <person name="Li B."/>
            <person name="Zhang Y."/>
            <person name="Zhang S."/>
            <person name="Jiang F."/>
            <person name="Zhang X."/>
            <person name="Ren Y."/>
            <person name="Wang B."/>
            <person name="Wang S."/>
            <person name="Lu Y."/>
            <person name="Wu K."/>
            <person name="Fan W."/>
            <person name="Wang G."/>
        </authorList>
    </citation>
    <scope>NUCLEOTIDE SEQUENCE</scope>
    <source>
        <strain evidence="1">12Hb</strain>
    </source>
</reference>
<proteinExistence type="predicted"/>
<dbReference type="GO" id="GO:0071897">
    <property type="term" value="P:DNA biosynthetic process"/>
    <property type="evidence" value="ECO:0007669"/>
    <property type="project" value="UniProtKB-ARBA"/>
</dbReference>
<accession>A0A8S9Y007</accession>
<dbReference type="InterPro" id="IPR043502">
    <property type="entry name" value="DNA/RNA_pol_sf"/>
</dbReference>
<evidence type="ECO:0008006" key="3">
    <source>
        <dbReference type="Google" id="ProtNLM"/>
    </source>
</evidence>
<protein>
    <recommendedName>
        <fullName evidence="3">Reverse transcriptase domain-containing protein</fullName>
    </recommendedName>
</protein>
<sequence>MIKHAKDIRILLERRLRLWSECEWDILINEAVTLDKKLMNRGYGNGNDISKIFHSQMARGKVKEAMRKLMEEVDTSVLDPMKIIDDAGTTVLDDLKSKHPLPTIPDPESLHLPSGFTEIPPLLQVQVTADIVEVVARKLHGGGGPSGSKADQWADFLLRHGRSSTHLREAVAALANRLGNEDVPWDSIRALVASRLVALDKCPGVRPIGVGECLRRILAKCMAEVSGDEVTSACKGNQLAGGLSGGIEGAVHAMNKLYQEKALPNSNWGLLLVDAKNAFNSVNRIKALWYARFHWPSCSRFLYNTYKAHAELVLRGGVVNLHSREGVTQGDPLAMLLYALSTLPLIEDLKASNVQQCWYADDSSAQGSFTDLKGWWDELAKCGPDYGYFPQGQKSFLVVRDNSTVSSYLEPWIVLGCEGRKTADGLRQTPLQPEPVDALSNHLQLSDAFRARVASQGDTAS</sequence>